<dbReference type="EMBL" id="ONZQ02000009">
    <property type="protein sequence ID" value="SPO04113.1"/>
    <property type="molecule type" value="Genomic_DNA"/>
</dbReference>
<dbReference type="AlphaFoldDB" id="A0AAE8N2B0"/>
<comment type="caution">
    <text evidence="2">The sequence shown here is derived from an EMBL/GenBank/DDBJ whole genome shotgun (WGS) entry which is preliminary data.</text>
</comment>
<protein>
    <recommendedName>
        <fullName evidence="4">BZIP domain-containing protein</fullName>
    </recommendedName>
</protein>
<gene>
    <name evidence="2" type="ORF">DNG_06796</name>
</gene>
<evidence type="ECO:0000256" key="1">
    <source>
        <dbReference type="SAM" id="Coils"/>
    </source>
</evidence>
<organism evidence="2 3">
    <name type="scientific">Cephalotrichum gorgonifer</name>
    <dbReference type="NCBI Taxonomy" id="2041049"/>
    <lineage>
        <taxon>Eukaryota</taxon>
        <taxon>Fungi</taxon>
        <taxon>Dikarya</taxon>
        <taxon>Ascomycota</taxon>
        <taxon>Pezizomycotina</taxon>
        <taxon>Sordariomycetes</taxon>
        <taxon>Hypocreomycetidae</taxon>
        <taxon>Microascales</taxon>
        <taxon>Microascaceae</taxon>
        <taxon>Cephalotrichum</taxon>
    </lineage>
</organism>
<evidence type="ECO:0000313" key="2">
    <source>
        <dbReference type="EMBL" id="SPO04113.1"/>
    </source>
</evidence>
<keyword evidence="1" id="KW-0175">Coiled coil</keyword>
<evidence type="ECO:0008006" key="4">
    <source>
        <dbReference type="Google" id="ProtNLM"/>
    </source>
</evidence>
<accession>A0AAE8N2B0</accession>
<dbReference type="PANTHER" id="PTHR42070">
    <property type="entry name" value="FILAMENT ASSOCIATED PROTEIN, PUTATIVE (AFU_ORTHOLOGUE AFUA_8G06630)-RELATED"/>
    <property type="match status" value="1"/>
</dbReference>
<sequence length="265" mass="28845">MPAPSDESFGSGMISKWSVKPADHKAVRIRNNQRRHRERVKNHTATLEARLEETQLQLEKALARVAELTEELRLAKALIPVETISPMALNRSGTAGVICVARKDESAFIAEADCPPTQEADGLFAVRNSPSCVLNKGDKSLLQPELPTQKTIHTDGELPRLFSPVLSSPPAEQDITPQGLAVGYDEVVAGGEQDYDSLPPPNPDESTTRCRDAFTIIMMQNYSGLDLSAIRRRLQPGFRGSSASGDGCRVDNKLLFALLDAISNA</sequence>
<dbReference type="CDD" id="cd14688">
    <property type="entry name" value="bZIP_YAP"/>
    <property type="match status" value="1"/>
</dbReference>
<evidence type="ECO:0000313" key="3">
    <source>
        <dbReference type="Proteomes" id="UP001187682"/>
    </source>
</evidence>
<feature type="coiled-coil region" evidence="1">
    <location>
        <begin position="37"/>
        <end position="78"/>
    </location>
</feature>
<reference evidence="2" key="1">
    <citation type="submission" date="2018-03" db="EMBL/GenBank/DDBJ databases">
        <authorList>
            <person name="Guldener U."/>
        </authorList>
    </citation>
    <scope>NUCLEOTIDE SEQUENCE</scope>
</reference>
<dbReference type="PANTHER" id="PTHR42070:SF1">
    <property type="entry name" value="FILAMENT ASSOCIATED PROTEIN, PUTATIVE (AFU_ORTHOLOGUE AFUA_8G06630)-RELATED"/>
    <property type="match status" value="1"/>
</dbReference>
<keyword evidence="3" id="KW-1185">Reference proteome</keyword>
<proteinExistence type="predicted"/>
<dbReference type="Proteomes" id="UP001187682">
    <property type="component" value="Unassembled WGS sequence"/>
</dbReference>
<name>A0AAE8N2B0_9PEZI</name>